<sequence length="162" mass="18219">MTRVLYLWLFAVGSGYTGHCGFSSLELVHHFVAIGWLYPFLFVLTTLVTVTLAAALRGFRCACMTIYESSISFLLVQILSTLGAGLGEVLFVDSIKVLLWQNGRVIGYFFDASSVEIVKICAKWLLHPDHNHLLLSLLRGQVERLHIGSMCYWIHVVMVLLE</sequence>
<dbReference type="Proteomes" id="UP001055879">
    <property type="component" value="Linkage Group LG11"/>
</dbReference>
<evidence type="ECO:0000313" key="2">
    <source>
        <dbReference type="Proteomes" id="UP001055879"/>
    </source>
</evidence>
<organism evidence="1 2">
    <name type="scientific">Arctium lappa</name>
    <name type="common">Greater burdock</name>
    <name type="synonym">Lappa major</name>
    <dbReference type="NCBI Taxonomy" id="4217"/>
    <lineage>
        <taxon>Eukaryota</taxon>
        <taxon>Viridiplantae</taxon>
        <taxon>Streptophyta</taxon>
        <taxon>Embryophyta</taxon>
        <taxon>Tracheophyta</taxon>
        <taxon>Spermatophyta</taxon>
        <taxon>Magnoliopsida</taxon>
        <taxon>eudicotyledons</taxon>
        <taxon>Gunneridae</taxon>
        <taxon>Pentapetalae</taxon>
        <taxon>asterids</taxon>
        <taxon>campanulids</taxon>
        <taxon>Asterales</taxon>
        <taxon>Asteraceae</taxon>
        <taxon>Carduoideae</taxon>
        <taxon>Cardueae</taxon>
        <taxon>Arctiinae</taxon>
        <taxon>Arctium</taxon>
    </lineage>
</organism>
<accession>A0ACB8Z0Y6</accession>
<comment type="caution">
    <text evidence="1">The sequence shown here is derived from an EMBL/GenBank/DDBJ whole genome shotgun (WGS) entry which is preliminary data.</text>
</comment>
<keyword evidence="2" id="KW-1185">Reference proteome</keyword>
<gene>
    <name evidence="1" type="ORF">L6452_31426</name>
</gene>
<reference evidence="1 2" key="2">
    <citation type="journal article" date="2022" name="Mol. Ecol. Resour.">
        <title>The genomes of chicory, endive, great burdock and yacon provide insights into Asteraceae paleo-polyploidization history and plant inulin production.</title>
        <authorList>
            <person name="Fan W."/>
            <person name="Wang S."/>
            <person name="Wang H."/>
            <person name="Wang A."/>
            <person name="Jiang F."/>
            <person name="Liu H."/>
            <person name="Zhao H."/>
            <person name="Xu D."/>
            <person name="Zhang Y."/>
        </authorList>
    </citation>
    <scope>NUCLEOTIDE SEQUENCE [LARGE SCALE GENOMIC DNA]</scope>
    <source>
        <strain evidence="2">cv. Niubang</strain>
    </source>
</reference>
<evidence type="ECO:0000313" key="1">
    <source>
        <dbReference type="EMBL" id="KAI3691627.1"/>
    </source>
</evidence>
<proteinExistence type="predicted"/>
<name>A0ACB8Z0Y6_ARCLA</name>
<protein>
    <submittedName>
        <fullName evidence="1">Uncharacterized protein</fullName>
    </submittedName>
</protein>
<dbReference type="EMBL" id="CM042057">
    <property type="protein sequence ID" value="KAI3691627.1"/>
    <property type="molecule type" value="Genomic_DNA"/>
</dbReference>
<reference evidence="2" key="1">
    <citation type="journal article" date="2022" name="Mol. Ecol. Resour.">
        <title>The genomes of chicory, endive, great burdock and yacon provide insights into Asteraceae palaeo-polyploidization history and plant inulin production.</title>
        <authorList>
            <person name="Fan W."/>
            <person name="Wang S."/>
            <person name="Wang H."/>
            <person name="Wang A."/>
            <person name="Jiang F."/>
            <person name="Liu H."/>
            <person name="Zhao H."/>
            <person name="Xu D."/>
            <person name="Zhang Y."/>
        </authorList>
    </citation>
    <scope>NUCLEOTIDE SEQUENCE [LARGE SCALE GENOMIC DNA]</scope>
    <source>
        <strain evidence="2">cv. Niubang</strain>
    </source>
</reference>